<organism evidence="1">
    <name type="scientific">freshwater metagenome</name>
    <dbReference type="NCBI Taxonomy" id="449393"/>
    <lineage>
        <taxon>unclassified sequences</taxon>
        <taxon>metagenomes</taxon>
        <taxon>ecological metagenomes</taxon>
    </lineage>
</organism>
<gene>
    <name evidence="1" type="ORF">UFOPK2366_00858</name>
</gene>
<name>A0A6J6P2D7_9ZZZZ</name>
<dbReference type="AlphaFoldDB" id="A0A6J6P2D7"/>
<protein>
    <submittedName>
        <fullName evidence="1">Unannotated protein</fullName>
    </submittedName>
</protein>
<proteinExistence type="predicted"/>
<accession>A0A6J6P2D7</accession>
<reference evidence="1" key="1">
    <citation type="submission" date="2020-05" db="EMBL/GenBank/DDBJ databases">
        <authorList>
            <person name="Chiriac C."/>
            <person name="Salcher M."/>
            <person name="Ghai R."/>
            <person name="Kavagutti S V."/>
        </authorList>
    </citation>
    <scope>NUCLEOTIDE SEQUENCE</scope>
</reference>
<sequence>MNQRRILVSSVLAVGLVSTIIFGQLDASPAPARFGTAPFVSRPFASHRTPITTTWYCPGIPAGDDTVGGEIVVANPTSTPKQGHVTLLGSDQAAPVSQDITVPARDTFTLSVSDALKATFVSAIVELDGGDAMVEQRAIYPAGDAVSSCITQTSSSWYFADGFTIDGSTDQIILTNPSADSVSVNLAFFTAAGKREPSAFQGDSVPPHSVKVVSVADNGLKDESIIGVQVIASRGQLVVARAQHYFGGHRLGYSLTLGAPAPSEQVWFADGEKGVGISEQYVLFNPTDIDTSVGVTVLGVGAASTVTSPDPIAVAAGEVVVLEASAIPGLPDGRHSMVFSTVDDSRPAVIIERVITRPAGTKISTTVVMGMTSEYAVGRWYVPIGVGSAVDQALVVYNVDGVDTTVTVKAIGPGGEVAVASLTDLALPAAGVITIDLTDPSVFGRLLVVESNQRLLVERLLPRGHDFSGRSGSWALPECELCNFLSPPSL</sequence>
<dbReference type="EMBL" id="CAEZXM010000141">
    <property type="protein sequence ID" value="CAB4692946.1"/>
    <property type="molecule type" value="Genomic_DNA"/>
</dbReference>
<evidence type="ECO:0000313" key="1">
    <source>
        <dbReference type="EMBL" id="CAB4692946.1"/>
    </source>
</evidence>
<dbReference type="InterPro" id="IPR043777">
    <property type="entry name" value="DUF5719"/>
</dbReference>
<dbReference type="Pfam" id="PF18986">
    <property type="entry name" value="DUF5719"/>
    <property type="match status" value="2"/>
</dbReference>